<comment type="caution">
    <text evidence="1">The sequence shown here is derived from an EMBL/GenBank/DDBJ whole genome shotgun (WGS) entry which is preliminary data.</text>
</comment>
<proteinExistence type="predicted"/>
<organism evidence="1 2">
    <name type="scientific">Funneliformis caledonium</name>
    <dbReference type="NCBI Taxonomy" id="1117310"/>
    <lineage>
        <taxon>Eukaryota</taxon>
        <taxon>Fungi</taxon>
        <taxon>Fungi incertae sedis</taxon>
        <taxon>Mucoromycota</taxon>
        <taxon>Glomeromycotina</taxon>
        <taxon>Glomeromycetes</taxon>
        <taxon>Glomerales</taxon>
        <taxon>Glomeraceae</taxon>
        <taxon>Funneliformis</taxon>
    </lineage>
</organism>
<sequence length="43" mass="4894">LIESYGNLITGNGNDFVNQLKSKNTTAMEALRHPWINYTNQII</sequence>
<keyword evidence="2" id="KW-1185">Reference proteome</keyword>
<dbReference type="Proteomes" id="UP000789570">
    <property type="component" value="Unassembled WGS sequence"/>
</dbReference>
<protein>
    <submittedName>
        <fullName evidence="1">13186_t:CDS:1</fullName>
    </submittedName>
</protein>
<evidence type="ECO:0000313" key="1">
    <source>
        <dbReference type="EMBL" id="CAG8599315.1"/>
    </source>
</evidence>
<evidence type="ECO:0000313" key="2">
    <source>
        <dbReference type="Proteomes" id="UP000789570"/>
    </source>
</evidence>
<gene>
    <name evidence="1" type="ORF">FCALED_LOCUS8510</name>
</gene>
<accession>A0A9N9GDU9</accession>
<dbReference type="EMBL" id="CAJVPQ010002497">
    <property type="protein sequence ID" value="CAG8599315.1"/>
    <property type="molecule type" value="Genomic_DNA"/>
</dbReference>
<dbReference type="AlphaFoldDB" id="A0A9N9GDU9"/>
<reference evidence="1" key="1">
    <citation type="submission" date="2021-06" db="EMBL/GenBank/DDBJ databases">
        <authorList>
            <person name="Kallberg Y."/>
            <person name="Tangrot J."/>
            <person name="Rosling A."/>
        </authorList>
    </citation>
    <scope>NUCLEOTIDE SEQUENCE</scope>
    <source>
        <strain evidence="1">UK204</strain>
    </source>
</reference>
<name>A0A9N9GDU9_9GLOM</name>
<feature type="non-terminal residue" evidence="1">
    <location>
        <position position="1"/>
    </location>
</feature>